<dbReference type="Proteomes" id="UP000019402">
    <property type="component" value="Unassembled WGS sequence"/>
</dbReference>
<evidence type="ECO:0000313" key="1">
    <source>
        <dbReference type="EMBL" id="GAF05791.1"/>
    </source>
</evidence>
<accession>W7YM98</accession>
<sequence length="193" mass="23265">MKRSKKILIVILIFIVSFCIYAQYTKMKFDKIYENRGNYGMIYRDIYDSGALERIKSFLFNHFDTTVTANKGYSSRKLLLSNTNDLTNDTTILSAAEYLMKKGFYRIELVYRDGERNELSLGQTFLKYKHAPTRHYLIFSEAFEYKYRYAQNNKWFFHSSDEEADEKVWIDSRPDWLMPYFEAFNFFKDNPDW</sequence>
<organism evidence="1 2">
    <name type="scientific">Saccharicrinis fermentans DSM 9555 = JCM 21142</name>
    <dbReference type="NCBI Taxonomy" id="869213"/>
    <lineage>
        <taxon>Bacteria</taxon>
        <taxon>Pseudomonadati</taxon>
        <taxon>Bacteroidota</taxon>
        <taxon>Bacteroidia</taxon>
        <taxon>Marinilabiliales</taxon>
        <taxon>Marinilabiliaceae</taxon>
        <taxon>Saccharicrinis</taxon>
    </lineage>
</organism>
<name>W7YM98_9BACT</name>
<dbReference type="AlphaFoldDB" id="W7YM98"/>
<dbReference type="RefSeq" id="WP_044214347.1">
    <property type="nucleotide sequence ID" value="NZ_KI912107.1"/>
</dbReference>
<dbReference type="EMBL" id="BAMD01000126">
    <property type="protein sequence ID" value="GAF05791.1"/>
    <property type="molecule type" value="Genomic_DNA"/>
</dbReference>
<gene>
    <name evidence="1" type="ORF">JCM21142_104544</name>
</gene>
<keyword evidence="2" id="KW-1185">Reference proteome</keyword>
<protein>
    <submittedName>
        <fullName evidence="1">Uncharacterized protein</fullName>
    </submittedName>
</protein>
<reference evidence="1 2" key="1">
    <citation type="journal article" date="2014" name="Genome Announc.">
        <title>Draft Genome Sequence of Cytophaga fermentans JCM 21142T, a Facultative Anaerobe Isolated from Marine Mud.</title>
        <authorList>
            <person name="Starns D."/>
            <person name="Oshima K."/>
            <person name="Suda W."/>
            <person name="Iino T."/>
            <person name="Yuki M."/>
            <person name="Inoue J."/>
            <person name="Kitamura K."/>
            <person name="Iida T."/>
            <person name="Darby A."/>
            <person name="Hattori M."/>
            <person name="Ohkuma M."/>
        </authorList>
    </citation>
    <scope>NUCLEOTIDE SEQUENCE [LARGE SCALE GENOMIC DNA]</scope>
    <source>
        <strain evidence="1 2">JCM 21142</strain>
    </source>
</reference>
<dbReference type="STRING" id="869213.GCA_000517085_01456"/>
<comment type="caution">
    <text evidence="1">The sequence shown here is derived from an EMBL/GenBank/DDBJ whole genome shotgun (WGS) entry which is preliminary data.</text>
</comment>
<evidence type="ECO:0000313" key="2">
    <source>
        <dbReference type="Proteomes" id="UP000019402"/>
    </source>
</evidence>
<proteinExistence type="predicted"/>